<keyword evidence="4" id="KW-1185">Reference proteome</keyword>
<evidence type="ECO:0000313" key="4">
    <source>
        <dbReference type="Proteomes" id="UP001500909"/>
    </source>
</evidence>
<keyword evidence="3" id="KW-0067">ATP-binding</keyword>
<dbReference type="CDD" id="cd16936">
    <property type="entry name" value="HATPase_RsbW-like"/>
    <property type="match status" value="1"/>
</dbReference>
<keyword evidence="3" id="KW-0547">Nucleotide-binding</keyword>
<evidence type="ECO:0000313" key="3">
    <source>
        <dbReference type="EMBL" id="GAA0446469.1"/>
    </source>
</evidence>
<proteinExistence type="predicted"/>
<dbReference type="PANTHER" id="PTHR35526:SF3">
    <property type="entry name" value="ANTI-SIGMA-F FACTOR RSBW"/>
    <property type="match status" value="1"/>
</dbReference>
<dbReference type="EMBL" id="BAAABY010000007">
    <property type="protein sequence ID" value="GAA0446469.1"/>
    <property type="molecule type" value="Genomic_DNA"/>
</dbReference>
<protein>
    <submittedName>
        <fullName evidence="3">ATP-binding protein</fullName>
    </submittedName>
</protein>
<dbReference type="SUPFAM" id="SSF55874">
    <property type="entry name" value="ATPase domain of HSP90 chaperone/DNA topoisomerase II/histidine kinase"/>
    <property type="match status" value="1"/>
</dbReference>
<keyword evidence="1" id="KW-0808">Transferase</keyword>
<evidence type="ECO:0000256" key="1">
    <source>
        <dbReference type="ARBA" id="ARBA00022527"/>
    </source>
</evidence>
<dbReference type="InterPro" id="IPR036890">
    <property type="entry name" value="HATPase_C_sf"/>
</dbReference>
<dbReference type="PANTHER" id="PTHR35526">
    <property type="entry name" value="ANTI-SIGMA-F FACTOR RSBW-RELATED"/>
    <property type="match status" value="1"/>
</dbReference>
<evidence type="ECO:0000259" key="2">
    <source>
        <dbReference type="Pfam" id="PF13581"/>
    </source>
</evidence>
<keyword evidence="1" id="KW-0723">Serine/threonine-protein kinase</keyword>
<sequence length="172" mass="18129">MPLPSGKTVTGGKGTGAAMADHQEASLTLPSAPESVPTARRYVTEVFNEWDEAGGAERAGLLDAVLLIVSELATNAVVHTLGRSPAFTVVLHLDRHESLHIGVMDSHPRMPRRLPAAVQQDNGRGLVIIRTLVAESGGKITVEPSDVGGKTVWVALPWPTPAPRAAPREAKA</sequence>
<gene>
    <name evidence="3" type="ORF">GCM10010361_08030</name>
</gene>
<dbReference type="Pfam" id="PF13581">
    <property type="entry name" value="HATPase_c_2"/>
    <property type="match status" value="1"/>
</dbReference>
<comment type="caution">
    <text evidence="3">The sequence shown here is derived from an EMBL/GenBank/DDBJ whole genome shotgun (WGS) entry which is preliminary data.</text>
</comment>
<dbReference type="GO" id="GO:0005524">
    <property type="term" value="F:ATP binding"/>
    <property type="evidence" value="ECO:0007669"/>
    <property type="project" value="UniProtKB-KW"/>
</dbReference>
<dbReference type="Gene3D" id="3.30.565.10">
    <property type="entry name" value="Histidine kinase-like ATPase, C-terminal domain"/>
    <property type="match status" value="1"/>
</dbReference>
<dbReference type="InterPro" id="IPR050267">
    <property type="entry name" value="Anti-sigma-factor_SerPK"/>
</dbReference>
<reference evidence="3 4" key="1">
    <citation type="journal article" date="2019" name="Int. J. Syst. Evol. Microbiol.">
        <title>The Global Catalogue of Microorganisms (GCM) 10K type strain sequencing project: providing services to taxonomists for standard genome sequencing and annotation.</title>
        <authorList>
            <consortium name="The Broad Institute Genomics Platform"/>
            <consortium name="The Broad Institute Genome Sequencing Center for Infectious Disease"/>
            <person name="Wu L."/>
            <person name="Ma J."/>
        </authorList>
    </citation>
    <scope>NUCLEOTIDE SEQUENCE [LARGE SCALE GENOMIC DNA]</scope>
    <source>
        <strain evidence="3 4">JCM 4805</strain>
    </source>
</reference>
<name>A0ABN0ZHH4_9ACTN</name>
<organism evidence="3 4">
    <name type="scientific">Streptomyces olivaceiscleroticus</name>
    <dbReference type="NCBI Taxonomy" id="68245"/>
    <lineage>
        <taxon>Bacteria</taxon>
        <taxon>Bacillati</taxon>
        <taxon>Actinomycetota</taxon>
        <taxon>Actinomycetes</taxon>
        <taxon>Kitasatosporales</taxon>
        <taxon>Streptomycetaceae</taxon>
        <taxon>Streptomyces</taxon>
    </lineage>
</organism>
<dbReference type="Proteomes" id="UP001500909">
    <property type="component" value="Unassembled WGS sequence"/>
</dbReference>
<dbReference type="InterPro" id="IPR003594">
    <property type="entry name" value="HATPase_dom"/>
</dbReference>
<accession>A0ABN0ZHH4</accession>
<feature type="domain" description="Histidine kinase/HSP90-like ATPase" evidence="2">
    <location>
        <begin position="29"/>
        <end position="139"/>
    </location>
</feature>
<keyword evidence="1" id="KW-0418">Kinase</keyword>